<dbReference type="EMBL" id="FSRU01000002">
    <property type="protein sequence ID" value="SIO60891.1"/>
    <property type="molecule type" value="Genomic_DNA"/>
</dbReference>
<dbReference type="AlphaFoldDB" id="A0A1N6KWE8"/>
<dbReference type="OrthoDB" id="433681at2"/>
<name>A0A1N6KWE8_9BURK</name>
<dbReference type="Proteomes" id="UP000185151">
    <property type="component" value="Unassembled WGS sequence"/>
</dbReference>
<keyword evidence="2" id="KW-1185">Reference proteome</keyword>
<accession>A0A1N6KWE8</accession>
<evidence type="ECO:0000313" key="2">
    <source>
        <dbReference type="Proteomes" id="UP000185151"/>
    </source>
</evidence>
<protein>
    <submittedName>
        <fullName evidence="1">Uncharacterized protein</fullName>
    </submittedName>
</protein>
<proteinExistence type="predicted"/>
<reference evidence="1 2" key="1">
    <citation type="submission" date="2016-11" db="EMBL/GenBank/DDBJ databases">
        <authorList>
            <person name="Jaros S."/>
            <person name="Januszkiewicz K."/>
            <person name="Wedrychowicz H."/>
        </authorList>
    </citation>
    <scope>NUCLEOTIDE SEQUENCE [LARGE SCALE GENOMIC DNA]</scope>
    <source>
        <strain evidence="1 2">GAS95</strain>
    </source>
</reference>
<sequence length="60" mass="6586">MNKDALRIALLTHSVDPRGGVVHTLELASALSSHRRRLPFTRPSAERNLHACHALSDSMA</sequence>
<organism evidence="1 2">
    <name type="scientific">Paraburkholderia phenazinium</name>
    <dbReference type="NCBI Taxonomy" id="60549"/>
    <lineage>
        <taxon>Bacteria</taxon>
        <taxon>Pseudomonadati</taxon>
        <taxon>Pseudomonadota</taxon>
        <taxon>Betaproteobacteria</taxon>
        <taxon>Burkholderiales</taxon>
        <taxon>Burkholderiaceae</taxon>
        <taxon>Paraburkholderia</taxon>
    </lineage>
</organism>
<evidence type="ECO:0000313" key="1">
    <source>
        <dbReference type="EMBL" id="SIO60891.1"/>
    </source>
</evidence>
<gene>
    <name evidence="1" type="ORF">SAMN05444165_5037</name>
</gene>